<evidence type="ECO:0000256" key="2">
    <source>
        <dbReference type="ARBA" id="ARBA00022679"/>
    </source>
</evidence>
<dbReference type="Pfam" id="PF07005">
    <property type="entry name" value="SBD_N"/>
    <property type="match status" value="1"/>
</dbReference>
<evidence type="ECO:0000256" key="1">
    <source>
        <dbReference type="ARBA" id="ARBA00005715"/>
    </source>
</evidence>
<keyword evidence="3" id="KW-0547">Nucleotide-binding</keyword>
<evidence type="ECO:0000259" key="7">
    <source>
        <dbReference type="Pfam" id="PF07005"/>
    </source>
</evidence>
<sequence>MNKSHELVIIADDLTGANDSGIQLAKKGRRATVFFNAKEAIEHGEDVTILDTDSRAITPSQAYQCIASLMNGLKTKSPLPHIYKKIDSTLRGNLGAEIQALYDSRAFDVVIIAPAYPKAGRKTKAGFHYVQNQLLHHTEVSRDPKTPVLESHIPTLLTQQLSQAVGHIQPALYKDESQWELEINRLRNTSPFIVSDANDDEELQRLAMLQSSLPLRTLWVGSAGLIEMLYDHLFNPLEVTKVERKLLPTEGQTLIVSGSASTSTAKQIEQLKRDSDIQTLPINMTHITTNTASISDYVNELDRMLWNKQHVLLIIEEVPEQTKNISNIIVKTLAVITAHGVASGQVINLILTGGDTAKAVVTELGVKGITLLKEIEDGIPLGQLIGDPPCTIITKAGAYGNQHSLVHAYNYLKSRDKTCTNQ</sequence>
<keyword evidence="5" id="KW-0067">ATP-binding</keyword>
<protein>
    <submittedName>
        <fullName evidence="9">Uncharacterized protein YgbK (DUF1537 family)</fullName>
    </submittedName>
</protein>
<dbReference type="EMBL" id="JAFBEC010000003">
    <property type="protein sequence ID" value="MBM7632277.1"/>
    <property type="molecule type" value="Genomic_DNA"/>
</dbReference>
<evidence type="ECO:0000256" key="6">
    <source>
        <dbReference type="ARBA" id="ARBA00023277"/>
    </source>
</evidence>
<keyword evidence="10" id="KW-1185">Reference proteome</keyword>
<comment type="caution">
    <text evidence="9">The sequence shown here is derived from an EMBL/GenBank/DDBJ whole genome shotgun (WGS) entry which is preliminary data.</text>
</comment>
<dbReference type="Pfam" id="PF17042">
    <property type="entry name" value="NBD_C"/>
    <property type="match status" value="1"/>
</dbReference>
<name>A0ABS2PAF1_9BACL</name>
<keyword evidence="6" id="KW-0119">Carbohydrate metabolism</keyword>
<evidence type="ECO:0000256" key="5">
    <source>
        <dbReference type="ARBA" id="ARBA00022840"/>
    </source>
</evidence>
<proteinExistence type="inferred from homology"/>
<feature type="domain" description="Four-carbon acid sugar kinase nucleotide binding" evidence="8">
    <location>
        <begin position="254"/>
        <end position="405"/>
    </location>
</feature>
<comment type="similarity">
    <text evidence="1">Belongs to the four-carbon acid sugar kinase family.</text>
</comment>
<evidence type="ECO:0000259" key="8">
    <source>
        <dbReference type="Pfam" id="PF17042"/>
    </source>
</evidence>
<keyword evidence="4" id="KW-0418">Kinase</keyword>
<evidence type="ECO:0000313" key="9">
    <source>
        <dbReference type="EMBL" id="MBM7632277.1"/>
    </source>
</evidence>
<gene>
    <name evidence="9" type="ORF">JOD17_001370</name>
</gene>
<evidence type="ECO:0000256" key="3">
    <source>
        <dbReference type="ARBA" id="ARBA00022741"/>
    </source>
</evidence>
<dbReference type="RefSeq" id="WP_204696407.1">
    <property type="nucleotide sequence ID" value="NZ_JAFBEC010000003.1"/>
</dbReference>
<dbReference type="Gene3D" id="3.40.980.20">
    <property type="entry name" value="Four-carbon acid sugar kinase, nucleotide binding domain"/>
    <property type="match status" value="1"/>
</dbReference>
<dbReference type="InterPro" id="IPR037051">
    <property type="entry name" value="4-carb_acid_sugar_kinase_N_sf"/>
</dbReference>
<feature type="domain" description="Four-carbon acid sugar kinase N-terminal" evidence="7">
    <location>
        <begin position="7"/>
        <end position="227"/>
    </location>
</feature>
<organism evidence="9 10">
    <name type="scientific">Geomicrobium sediminis</name>
    <dbReference type="NCBI Taxonomy" id="1347788"/>
    <lineage>
        <taxon>Bacteria</taxon>
        <taxon>Bacillati</taxon>
        <taxon>Bacillota</taxon>
        <taxon>Bacilli</taxon>
        <taxon>Bacillales</taxon>
        <taxon>Geomicrobium</taxon>
    </lineage>
</organism>
<reference evidence="9 10" key="1">
    <citation type="submission" date="2021-01" db="EMBL/GenBank/DDBJ databases">
        <title>Genomic Encyclopedia of Type Strains, Phase IV (KMG-IV): sequencing the most valuable type-strain genomes for metagenomic binning, comparative biology and taxonomic classification.</title>
        <authorList>
            <person name="Goeker M."/>
        </authorList>
    </citation>
    <scope>NUCLEOTIDE SEQUENCE [LARGE SCALE GENOMIC DNA]</scope>
    <source>
        <strain evidence="9 10">DSM 25540</strain>
    </source>
</reference>
<dbReference type="Gene3D" id="3.40.50.10840">
    <property type="entry name" value="Putative sugar-binding, N-terminal domain"/>
    <property type="match status" value="1"/>
</dbReference>
<dbReference type="SUPFAM" id="SSF142764">
    <property type="entry name" value="YgbK-like"/>
    <property type="match status" value="1"/>
</dbReference>
<dbReference type="Proteomes" id="UP000741863">
    <property type="component" value="Unassembled WGS sequence"/>
</dbReference>
<keyword evidence="2" id="KW-0808">Transferase</keyword>
<dbReference type="InterPro" id="IPR010737">
    <property type="entry name" value="4-carb_acid_sugar_kinase_N"/>
</dbReference>
<dbReference type="InterPro" id="IPR031475">
    <property type="entry name" value="NBD_C"/>
</dbReference>
<accession>A0ABS2PAF1</accession>
<evidence type="ECO:0000313" key="10">
    <source>
        <dbReference type="Proteomes" id="UP000741863"/>
    </source>
</evidence>
<evidence type="ECO:0000256" key="4">
    <source>
        <dbReference type="ARBA" id="ARBA00022777"/>
    </source>
</evidence>
<dbReference type="InterPro" id="IPR042213">
    <property type="entry name" value="NBD_C_sf"/>
</dbReference>